<dbReference type="AlphaFoldDB" id="W7KQN1"/>
<evidence type="ECO:0000313" key="1">
    <source>
        <dbReference type="EMBL" id="EWG08463.1"/>
    </source>
</evidence>
<organism evidence="1 2">
    <name type="scientific">Cytobacillus firmus DS1</name>
    <dbReference type="NCBI Taxonomy" id="1307436"/>
    <lineage>
        <taxon>Bacteria</taxon>
        <taxon>Bacillati</taxon>
        <taxon>Bacillota</taxon>
        <taxon>Bacilli</taxon>
        <taxon>Bacillales</taxon>
        <taxon>Bacillaceae</taxon>
        <taxon>Cytobacillus</taxon>
    </lineage>
</organism>
<comment type="caution">
    <text evidence="1">The sequence shown here is derived from an EMBL/GenBank/DDBJ whole genome shotgun (WGS) entry which is preliminary data.</text>
</comment>
<proteinExistence type="predicted"/>
<dbReference type="PATRIC" id="fig|1307436.3.peg.5150"/>
<reference evidence="1 2" key="2">
    <citation type="journal article" date="2016" name="Sci. Rep.">
        <title>A novel serine protease, Sep1, from Bacillus firmus DS-1 has nematicidal activity and degrades multiple intestinal-associated nematode proteins.</title>
        <authorList>
            <person name="Geng C."/>
            <person name="Nie X."/>
            <person name="Tang Z."/>
            <person name="Zhang Y."/>
            <person name="Lin J."/>
            <person name="Sun M."/>
            <person name="Peng D."/>
        </authorList>
    </citation>
    <scope>NUCLEOTIDE SEQUENCE [LARGE SCALE GENOMIC DNA]</scope>
    <source>
        <strain evidence="1 2">DS1</strain>
    </source>
</reference>
<evidence type="ECO:0000313" key="2">
    <source>
        <dbReference type="Proteomes" id="UP000019270"/>
    </source>
</evidence>
<name>W7KQN1_CYTFI</name>
<protein>
    <submittedName>
        <fullName evidence="1">ATPase</fullName>
    </submittedName>
</protein>
<accession>W7KQN1</accession>
<dbReference type="EMBL" id="APVL01000042">
    <property type="protein sequence ID" value="EWG08463.1"/>
    <property type="molecule type" value="Genomic_DNA"/>
</dbReference>
<dbReference type="Proteomes" id="UP000019270">
    <property type="component" value="Unassembled WGS sequence"/>
</dbReference>
<reference evidence="2" key="1">
    <citation type="submission" date="2013-03" db="EMBL/GenBank/DDBJ databases">
        <title>Draft genome sequence of Bacillus firmus DS1.</title>
        <authorList>
            <person name="Peng D."/>
            <person name="Zhu L."/>
            <person name="Sun M."/>
        </authorList>
    </citation>
    <scope>NUCLEOTIDE SEQUENCE [LARGE SCALE GENOMIC DNA]</scope>
    <source>
        <strain evidence="2">DS1</strain>
    </source>
</reference>
<sequence>MSTDTEITQEYVKLMEKSSYKQYMLDYNQDKKYTIIRDGYFKFVKG</sequence>
<gene>
    <name evidence="1" type="ORF">PBF_24176</name>
</gene>